<comment type="caution">
    <text evidence="1">The sequence shown here is derived from an EMBL/GenBank/DDBJ whole genome shotgun (WGS) entry which is preliminary data.</text>
</comment>
<keyword evidence="2" id="KW-1185">Reference proteome</keyword>
<protein>
    <submittedName>
        <fullName evidence="1">Uncharacterized protein</fullName>
    </submittedName>
</protein>
<evidence type="ECO:0000313" key="2">
    <source>
        <dbReference type="Proteomes" id="UP001162992"/>
    </source>
</evidence>
<dbReference type="Proteomes" id="UP001162992">
    <property type="component" value="Chromosome 19"/>
</dbReference>
<reference evidence="2" key="1">
    <citation type="journal article" date="2024" name="Proc. Natl. Acad. Sci. U.S.A.">
        <title>Extraordinary preservation of gene collinearity over three hundred million years revealed in homosporous lycophytes.</title>
        <authorList>
            <person name="Li C."/>
            <person name="Wickell D."/>
            <person name="Kuo L.Y."/>
            <person name="Chen X."/>
            <person name="Nie B."/>
            <person name="Liao X."/>
            <person name="Peng D."/>
            <person name="Ji J."/>
            <person name="Jenkins J."/>
            <person name="Williams M."/>
            <person name="Shu S."/>
            <person name="Plott C."/>
            <person name="Barry K."/>
            <person name="Rajasekar S."/>
            <person name="Grimwood J."/>
            <person name="Han X."/>
            <person name="Sun S."/>
            <person name="Hou Z."/>
            <person name="He W."/>
            <person name="Dai G."/>
            <person name="Sun C."/>
            <person name="Schmutz J."/>
            <person name="Leebens-Mack J.H."/>
            <person name="Li F.W."/>
            <person name="Wang L."/>
        </authorList>
    </citation>
    <scope>NUCLEOTIDE SEQUENCE [LARGE SCALE GENOMIC DNA]</scope>
    <source>
        <strain evidence="2">cv. PW_Plant_1</strain>
    </source>
</reference>
<gene>
    <name evidence="1" type="ORF">O6H91_19G035000</name>
</gene>
<proteinExistence type="predicted"/>
<accession>A0ACC2ATZ2</accession>
<organism evidence="1 2">
    <name type="scientific">Diphasiastrum complanatum</name>
    <name type="common">Issler's clubmoss</name>
    <name type="synonym">Lycopodium complanatum</name>
    <dbReference type="NCBI Taxonomy" id="34168"/>
    <lineage>
        <taxon>Eukaryota</taxon>
        <taxon>Viridiplantae</taxon>
        <taxon>Streptophyta</taxon>
        <taxon>Embryophyta</taxon>
        <taxon>Tracheophyta</taxon>
        <taxon>Lycopodiopsida</taxon>
        <taxon>Lycopodiales</taxon>
        <taxon>Lycopodiaceae</taxon>
        <taxon>Lycopodioideae</taxon>
        <taxon>Diphasiastrum</taxon>
    </lineage>
</organism>
<evidence type="ECO:0000313" key="1">
    <source>
        <dbReference type="EMBL" id="KAJ7521037.1"/>
    </source>
</evidence>
<name>A0ACC2ATZ2_DIPCM</name>
<sequence>MRIIAVRALAHLQGHCRCASRITPPDFFDKANTISNRNVHHIHRSFDSSYCNAIVEKRFSIYFLGYRRLHNSKIEDHKATMGSSTTFPSMGGENNSQAFNHLYQPFLVFFRATVIMAEVTMLSIWHFAEKDIKERAEKLRRSLIRLGPFYIKLGQALSTRPDILPQEYCYELAKLQDQIPPFSTSKALKYLESELGSPAWKLFAEITEEPVAAASLGQVYKARLHSGELVAVKVQRPGMPSRLALDAQLLHLIGGQLKRFAGARGDLLAVVDQMVVHMYEEINYLQEGQNAERFHDLYGLSQEELSEHDCTLKEGKREMHEEVSKHQMPRFKKITRQRAKREGLVKVPKIYWEFTTKGILTMEWIEGIKLTDKEALAKANLDIQELVDQGVFCSLRQLLEDGFFHADPHPGNFVVTKEGVLAYFDFGMMGDFPRNYRVGLIRTLVHFMNRDSEGLSKDFLSLGFLPHGADLELIAQDLRSSFGEETSKSQLDFQGIMNQLYAVMYKFNFRLPPEYGMVIRALGSLEGTATTLDPEFRVVASAYPFVVGRLLSDPDPEMRQILRELLIRNDQSIRWHRLERLVIAIAEQSGPSENSNQHGGDQQTSKRKGLSGMRSTSFDTRAVAAATADLLSFILSDKGLKVRSIITKDINSACDLLIYSFIYTFLDVELQTRTDIGNMSETPKDNTSHEVHSSGDRSTVKPYDDHKFDNHSGNAQSSIRTQKELRLSMLSDNYRISNVFGWTFNRLLGETGNKDGSMKDRMDMHDFKDRTETDTDVNVNLTRKMNDQDSQKEGNTDESHSVDLGLRLQTALYAFVKAIEAAPEVWIPLLATYMAKPEASRLFGNVACAGGHSFCQHLSEATFLSISKNLHDSRI</sequence>
<dbReference type="EMBL" id="CM055110">
    <property type="protein sequence ID" value="KAJ7521037.1"/>
    <property type="molecule type" value="Genomic_DNA"/>
</dbReference>